<feature type="region of interest" description="Disordered" evidence="1">
    <location>
        <begin position="252"/>
        <end position="271"/>
    </location>
</feature>
<dbReference type="Proteomes" id="UP001516023">
    <property type="component" value="Unassembled WGS sequence"/>
</dbReference>
<sequence>MKTASASIDGSMISLTDGASQIESSRRHAPTTTAPTINDATHSLSLARVCLQLASSLWDQHKYEQGQRDQATTSQHNFAEATLEDNIEYKAVRPTTANPGMFIRNLPLFVAFCAGTANGFSSPLSLSTPLVTSLQNSYLDSIGPERDPRRPQSGRYEEPPSVDLDGRVVDRQSNLFFRRDPNYQSVNEDPRRFDMERRSIGDGCIVKLRNQWQHHSDEKQTLAQGFGCPWRRNIEGTVIPLLLFSQRPMQPPRMEDPNMRPRQAWWDSGPMDTRIQGGSRRTFNAPYDRDLSHVFLETDGRPLDTEIELWDGPNNTPTRLKVYSEDGRMRPINAMIENPLKGMRGNTMSVRNTGPMEFPINAGVGSVGGSTQQFRSGMSLAGSEGAYLTERDLNGYTRPSPSKARGETVQGGALRTFPLDYSVEAVQVTLTTDGLPMNAKVELWGTSSHIKQVAEIYNDNGQSRPFAAIVDTPGGSNTIAIYNTGPMEYPIKAVVEPIARIDGWNGSEEKFGGSLAPW</sequence>
<reference evidence="2 3" key="1">
    <citation type="journal article" date="2020" name="G3 (Bethesda)">
        <title>Improved Reference Genome for Cyclotella cryptica CCMP332, a Model for Cell Wall Morphogenesis, Salinity Adaptation, and Lipid Production in Diatoms (Bacillariophyta).</title>
        <authorList>
            <person name="Roberts W.R."/>
            <person name="Downey K.M."/>
            <person name="Ruck E.C."/>
            <person name="Traller J.C."/>
            <person name="Alverson A.J."/>
        </authorList>
    </citation>
    <scope>NUCLEOTIDE SEQUENCE [LARGE SCALE GENOMIC DNA]</scope>
    <source>
        <strain evidence="2 3">CCMP332</strain>
    </source>
</reference>
<evidence type="ECO:0000313" key="2">
    <source>
        <dbReference type="EMBL" id="KAL3795912.1"/>
    </source>
</evidence>
<comment type="caution">
    <text evidence="2">The sequence shown here is derived from an EMBL/GenBank/DDBJ whole genome shotgun (WGS) entry which is preliminary data.</text>
</comment>
<feature type="region of interest" description="Disordered" evidence="1">
    <location>
        <begin position="138"/>
        <end position="164"/>
    </location>
</feature>
<gene>
    <name evidence="2" type="ORF">HJC23_002183</name>
</gene>
<dbReference type="Pfam" id="PF25192">
    <property type="entry name" value="DiatomPyrShell"/>
    <property type="match status" value="1"/>
</dbReference>
<protein>
    <submittedName>
        <fullName evidence="2">Uncharacterized protein</fullName>
    </submittedName>
</protein>
<proteinExistence type="predicted"/>
<keyword evidence="3" id="KW-1185">Reference proteome</keyword>
<dbReference type="InterPro" id="IPR057491">
    <property type="entry name" value="DiatomPyrShell"/>
</dbReference>
<name>A0ABD3Q692_9STRA</name>
<dbReference type="EMBL" id="JABMIG020000067">
    <property type="protein sequence ID" value="KAL3795912.1"/>
    <property type="molecule type" value="Genomic_DNA"/>
</dbReference>
<accession>A0ABD3Q692</accession>
<dbReference type="AlphaFoldDB" id="A0ABD3Q692"/>
<organism evidence="2 3">
    <name type="scientific">Cyclotella cryptica</name>
    <dbReference type="NCBI Taxonomy" id="29204"/>
    <lineage>
        <taxon>Eukaryota</taxon>
        <taxon>Sar</taxon>
        <taxon>Stramenopiles</taxon>
        <taxon>Ochrophyta</taxon>
        <taxon>Bacillariophyta</taxon>
        <taxon>Coscinodiscophyceae</taxon>
        <taxon>Thalassiosirophycidae</taxon>
        <taxon>Stephanodiscales</taxon>
        <taxon>Stephanodiscaceae</taxon>
        <taxon>Cyclotella</taxon>
    </lineage>
</organism>
<evidence type="ECO:0000313" key="3">
    <source>
        <dbReference type="Proteomes" id="UP001516023"/>
    </source>
</evidence>
<feature type="compositionally biased region" description="Basic and acidic residues" evidence="1">
    <location>
        <begin position="143"/>
        <end position="164"/>
    </location>
</feature>
<evidence type="ECO:0000256" key="1">
    <source>
        <dbReference type="SAM" id="MobiDB-lite"/>
    </source>
</evidence>